<evidence type="ECO:0000313" key="2">
    <source>
        <dbReference type="Proteomes" id="UP000670527"/>
    </source>
</evidence>
<dbReference type="CDD" id="cd14728">
    <property type="entry name" value="Ere-like"/>
    <property type="match status" value="1"/>
</dbReference>
<reference evidence="1 2" key="1">
    <citation type="submission" date="2021-03" db="EMBL/GenBank/DDBJ databases">
        <authorList>
            <person name="Kim M.K."/>
        </authorList>
    </citation>
    <scope>NUCLEOTIDE SEQUENCE [LARGE SCALE GENOMIC DNA]</scope>
    <source>
        <strain evidence="1 2">BT507</strain>
    </source>
</reference>
<keyword evidence="2" id="KW-1185">Reference proteome</keyword>
<dbReference type="InterPro" id="IPR007815">
    <property type="entry name" value="Emycin_Estase"/>
</dbReference>
<dbReference type="Pfam" id="PF05139">
    <property type="entry name" value="Erythro_esteras"/>
    <property type="match status" value="1"/>
</dbReference>
<dbReference type="SUPFAM" id="SSF159501">
    <property type="entry name" value="EreA/ChaN-like"/>
    <property type="match status" value="1"/>
</dbReference>
<dbReference type="Gene3D" id="1.20.1440.30">
    <property type="entry name" value="Biosynthetic Protein domain"/>
    <property type="match status" value="1"/>
</dbReference>
<evidence type="ECO:0000313" key="1">
    <source>
        <dbReference type="EMBL" id="MBO3272347.1"/>
    </source>
</evidence>
<proteinExistence type="predicted"/>
<dbReference type="InterPro" id="IPR052036">
    <property type="entry name" value="Hydrolase/PRTase-associated"/>
</dbReference>
<gene>
    <name evidence="1" type="ORF">J4D97_16955</name>
</gene>
<dbReference type="PANTHER" id="PTHR31299:SF0">
    <property type="entry name" value="ESTERASE, PUTATIVE (AFU_ORTHOLOGUE AFUA_1G05850)-RELATED"/>
    <property type="match status" value="1"/>
</dbReference>
<dbReference type="Proteomes" id="UP000670527">
    <property type="component" value="Unassembled WGS sequence"/>
</dbReference>
<organism evidence="1 2">
    <name type="scientific">Hymenobacter defluvii</name>
    <dbReference type="NCBI Taxonomy" id="2054411"/>
    <lineage>
        <taxon>Bacteria</taxon>
        <taxon>Pseudomonadati</taxon>
        <taxon>Bacteroidota</taxon>
        <taxon>Cytophagia</taxon>
        <taxon>Cytophagales</taxon>
        <taxon>Hymenobacteraceae</taxon>
        <taxon>Hymenobacter</taxon>
    </lineage>
</organism>
<protein>
    <submittedName>
        <fullName evidence="1">Erythromycin esterase family protein</fullName>
    </submittedName>
</protein>
<comment type="caution">
    <text evidence="1">The sequence shown here is derived from an EMBL/GenBank/DDBJ whole genome shotgun (WGS) entry which is preliminary data.</text>
</comment>
<dbReference type="PIRSF" id="PIRSF036794">
    <property type="entry name" value="UCP_erythr_ester"/>
    <property type="match status" value="1"/>
</dbReference>
<dbReference type="RefSeq" id="WP_208308611.1">
    <property type="nucleotide sequence ID" value="NZ_JAGETX010000011.1"/>
</dbReference>
<sequence>MSKSLIFNSRPATPTYRPNRNWIITFLLLTFSQLRAQTPVDIARLNQQLTPLTAVLPGSGVADLAPLAPIVASARVVGLGESTHGTHEVFQLKHRLLEYLVTQQGFTTLAVEVDYGWAEILNEYIQTGAGDALTVRKAIGSDVLNTTEFWDMVEWMRAYNQQHTAKIRYVGIDMQDPRANLLRLEHFATQRADTVLGRRVRELRAYYAVIQQASADTKQRIVRLSDELVQHLQTVAAPAAMQQHGQALHQLAGLLQAANGITMRDQAMATNVAWLLRQEPAAKVVVWAHNAHIQRDKSYPLMGQYLVKQLGPAYVAVGFTTGHGTASVTKADGSFRTLVLTPPPADSFEWGLDQATPPDYFLNLSRRTAAGKWLTKSRKFRFIGGNDSPGVAENQFMAFPPLSKAFDALFYLHETSASQPYQAVNPAR</sequence>
<dbReference type="EMBL" id="JAGETX010000011">
    <property type="protein sequence ID" value="MBO3272347.1"/>
    <property type="molecule type" value="Genomic_DNA"/>
</dbReference>
<dbReference type="InterPro" id="IPR014622">
    <property type="entry name" value="UCP036794_erythomycin"/>
</dbReference>
<accession>A0ABS3TFA6</accession>
<name>A0ABS3TFA6_9BACT</name>
<dbReference type="PANTHER" id="PTHR31299">
    <property type="entry name" value="ESTERASE, PUTATIVE (AFU_ORTHOLOGUE AFUA_1G05850)-RELATED"/>
    <property type="match status" value="1"/>
</dbReference>
<dbReference type="Gene3D" id="3.30.1870.10">
    <property type="entry name" value="EreA-like, domain 2"/>
    <property type="match status" value="1"/>
</dbReference>
<dbReference type="Gene3D" id="3.40.1660.10">
    <property type="entry name" value="EreA-like (biosynthetic domain)"/>
    <property type="match status" value="1"/>
</dbReference>